<name>A0ACC0DD32_9PEZI</name>
<gene>
    <name evidence="1" type="ORF">F4821DRAFT_229404</name>
</gene>
<protein>
    <submittedName>
        <fullName evidence="1">Uncharacterized protein</fullName>
    </submittedName>
</protein>
<evidence type="ECO:0000313" key="1">
    <source>
        <dbReference type="EMBL" id="KAI6090473.1"/>
    </source>
</evidence>
<reference evidence="1 2" key="1">
    <citation type="journal article" date="2022" name="New Phytol.">
        <title>Ecological generalism drives hyperdiversity of secondary metabolite gene clusters in xylarialean endophytes.</title>
        <authorList>
            <person name="Franco M.E.E."/>
            <person name="Wisecaver J.H."/>
            <person name="Arnold A.E."/>
            <person name="Ju Y.M."/>
            <person name="Slot J.C."/>
            <person name="Ahrendt S."/>
            <person name="Moore L.P."/>
            <person name="Eastman K.E."/>
            <person name="Scott K."/>
            <person name="Konkel Z."/>
            <person name="Mondo S.J."/>
            <person name="Kuo A."/>
            <person name="Hayes R.D."/>
            <person name="Haridas S."/>
            <person name="Andreopoulos B."/>
            <person name="Riley R."/>
            <person name="LaButti K."/>
            <person name="Pangilinan J."/>
            <person name="Lipzen A."/>
            <person name="Amirebrahimi M."/>
            <person name="Yan J."/>
            <person name="Adam C."/>
            <person name="Keymanesh K."/>
            <person name="Ng V."/>
            <person name="Louie K."/>
            <person name="Northen T."/>
            <person name="Drula E."/>
            <person name="Henrissat B."/>
            <person name="Hsieh H.M."/>
            <person name="Youens-Clark K."/>
            <person name="Lutzoni F."/>
            <person name="Miadlikowska J."/>
            <person name="Eastwood D.C."/>
            <person name="Hamelin R.C."/>
            <person name="Grigoriev I.V."/>
            <person name="U'Ren J.M."/>
        </authorList>
    </citation>
    <scope>NUCLEOTIDE SEQUENCE [LARGE SCALE GENOMIC DNA]</scope>
    <source>
        <strain evidence="1 2">ER1909</strain>
    </source>
</reference>
<sequence length="674" mass="76142">MDYPLEEQDAYWDQDNRNPPMKVKLKRASVACNRCRRLRTKCNHRNARPPCESCATAGAIVAAECIFSSRGQGGNERNVRQKGPRQRAREHCTTSHNGPFRENIEQLSPGAPVFTPETSVVLTPKSASDLLPPFSEVIEGCRTFITSYYQIGFIPKALFLERLKKPQRKDRFFLYSILSVSARFTPSLVQRYGGGLRATETFIDLASQYGIQETFKPTVENIQAFYLLGLAEWGSGDRNRSSIHMGIAVKMATILHLHREETFHLPVDASSDAIIEAEVARRTFWVIQGQENLHSGHNVPKSFCPEDITALLPCEENDFAFGIFTTGRAALDGTPPAMKDPSLINTPSRSLSAALIQVQNLWGRVARGAYRTDGDIHEEPWNPDSYYSKLSTALRVWGDNLAPKHRWSVWNFRGYKTEGLHLAYLSLVMVFRLCNIVLRRLYLSHIIESISRSADASGAPPEYWQNVAHELFTNVFELHEQITAFITTRSQEEGFPTEIVFCVYICGSLAAYLWKWPQLYPSLAVSGESVLQQSLDVLKQLHYDWPMSKRWEDTLSRMTSALSAMGSSPPTTFTSWENGVVAYDRMRHERRAAKYQQGHESELEATSIVAADTATIESEQEFHMQEMERVKMGADNEDSSTYSTDNMGFYQFDSFESDLLVALANGDTQFGLPL</sequence>
<comment type="caution">
    <text evidence="1">The sequence shown here is derived from an EMBL/GenBank/DDBJ whole genome shotgun (WGS) entry which is preliminary data.</text>
</comment>
<evidence type="ECO:0000313" key="2">
    <source>
        <dbReference type="Proteomes" id="UP001497680"/>
    </source>
</evidence>
<dbReference type="Proteomes" id="UP001497680">
    <property type="component" value="Unassembled WGS sequence"/>
</dbReference>
<dbReference type="EMBL" id="MU394291">
    <property type="protein sequence ID" value="KAI6090473.1"/>
    <property type="molecule type" value="Genomic_DNA"/>
</dbReference>
<proteinExistence type="predicted"/>
<organism evidence="1 2">
    <name type="scientific">Hypoxylon rubiginosum</name>
    <dbReference type="NCBI Taxonomy" id="110542"/>
    <lineage>
        <taxon>Eukaryota</taxon>
        <taxon>Fungi</taxon>
        <taxon>Dikarya</taxon>
        <taxon>Ascomycota</taxon>
        <taxon>Pezizomycotina</taxon>
        <taxon>Sordariomycetes</taxon>
        <taxon>Xylariomycetidae</taxon>
        <taxon>Xylariales</taxon>
        <taxon>Hypoxylaceae</taxon>
        <taxon>Hypoxylon</taxon>
    </lineage>
</organism>
<keyword evidence="2" id="KW-1185">Reference proteome</keyword>
<accession>A0ACC0DD32</accession>